<keyword evidence="1" id="KW-1133">Transmembrane helix</keyword>
<dbReference type="EMBL" id="JYFC01000001">
    <property type="protein sequence ID" value="KJC65633.1"/>
    <property type="molecule type" value="Genomic_DNA"/>
</dbReference>
<keyword evidence="1" id="KW-0812">Transmembrane</keyword>
<reference evidence="3" key="3">
    <citation type="submission" date="2017-02" db="EMBL/GenBank/DDBJ databases">
        <authorList>
            <person name="Peterson S.W."/>
        </authorList>
    </citation>
    <scope>NUCLEOTIDE SEQUENCE [LARGE SCALE GENOMIC DNA]</scope>
    <source>
        <strain evidence="3">VKM Ac-2052</strain>
    </source>
</reference>
<evidence type="ECO:0000313" key="5">
    <source>
        <dbReference type="Proteomes" id="UP000189735"/>
    </source>
</evidence>
<dbReference type="AlphaFoldDB" id="A0A1T4YC58"/>
<feature type="transmembrane region" description="Helical" evidence="1">
    <location>
        <begin position="20"/>
        <end position="38"/>
    </location>
</feature>
<feature type="transmembrane region" description="Helical" evidence="1">
    <location>
        <begin position="175"/>
        <end position="198"/>
    </location>
</feature>
<reference evidence="5" key="4">
    <citation type="submission" date="2017-02" db="EMBL/GenBank/DDBJ databases">
        <authorList>
            <person name="Varghese N."/>
            <person name="Submissions S."/>
        </authorList>
    </citation>
    <scope>NUCLEOTIDE SEQUENCE [LARGE SCALE GENOMIC DNA]</scope>
    <source>
        <strain evidence="5">VKM Ac-2052</strain>
    </source>
</reference>
<accession>A0A1T4YC58</accession>
<evidence type="ECO:0000313" key="3">
    <source>
        <dbReference type="EMBL" id="SKA99300.1"/>
    </source>
</evidence>
<dbReference type="Proteomes" id="UP000032503">
    <property type="component" value="Unassembled WGS sequence"/>
</dbReference>
<dbReference type="EMBL" id="FUYG01000007">
    <property type="protein sequence ID" value="SKA99300.1"/>
    <property type="molecule type" value="Genomic_DNA"/>
</dbReference>
<keyword evidence="1" id="KW-0472">Membrane</keyword>
<feature type="transmembrane region" description="Helical" evidence="1">
    <location>
        <begin position="95"/>
        <end position="115"/>
    </location>
</feature>
<evidence type="ECO:0000313" key="4">
    <source>
        <dbReference type="Proteomes" id="UP000032503"/>
    </source>
</evidence>
<reference evidence="2" key="2">
    <citation type="submission" date="2015-02" db="EMBL/GenBank/DDBJ databases">
        <authorList>
            <person name="Vasilyev I.Y."/>
            <person name="Siniagina M.N."/>
            <person name="Malanin S.Y."/>
            <person name="Boulygina E.A."/>
            <person name="Grygoryeva T.V."/>
            <person name="Yarullina D.R."/>
            <person name="Ilinskaya O.N."/>
        </authorList>
    </citation>
    <scope>NUCLEOTIDE SEQUENCE</scope>
    <source>
        <strain evidence="2">VKM Ac-1804</strain>
    </source>
</reference>
<sequence>MRSTIREVLRLAGRTWPMLLVWFLGGWIVRWVVIRIAAELGAIDATLGLIVLPIAVLARLVSYIGMFLVLRDSMPTFTRLARGNVTDGSAEEAALGFRDILLSSVLVFFALYSAMDLMRQDLLKYAGLAIESDNFFTYADSGTTVLAVTATPASVAVAIIAFVGRFALKRLRSRLPAWTSIITVYLEAVWVFIAVNVLSSLFSVVPDWIDSRQFIRSLDDLRQTLVENSLTLRLAWDGASWVWNSSSEIVFLALAWLLVAGVVYVRSLTTSRLELRRRAQPRGTLLGATLNSAPAGLARRARPLFDDAIEIAKPLLLSARVIWRGGVVFLAVYVFAYALWVSIGDWVLAGIYAAIGPHPYAWWMATDQPIGFLIDLLVEPVRISLLAVAFDFCLRSSGRAADVALDDISSDVDALEMPEGESSNAR</sequence>
<evidence type="ECO:0000256" key="1">
    <source>
        <dbReference type="SAM" id="Phobius"/>
    </source>
</evidence>
<feature type="transmembrane region" description="Helical" evidence="1">
    <location>
        <begin position="145"/>
        <end position="168"/>
    </location>
</feature>
<dbReference type="RefSeq" id="WP_044438890.1">
    <property type="nucleotide sequence ID" value="NZ_FUYG01000007.1"/>
</dbReference>
<protein>
    <submittedName>
        <fullName evidence="3">Uncharacterized protein</fullName>
    </submittedName>
</protein>
<reference evidence="2 4" key="1">
    <citation type="journal article" date="2001" name="Int. J. Syst. Evol. Microbiol.">
        <title>Agreia bicolorata gen. nov., sp. nov., to accommodate actinobacteria isolated from narrow reed grass infected by the nematode Heteroanguina graminophila.</title>
        <authorList>
            <person name="Evtushenko L.I."/>
            <person name="Dorofeeva L.V."/>
            <person name="Dobrovolskaya T.G."/>
            <person name="Streshinskaya G.M."/>
            <person name="Subbotin S.A."/>
            <person name="Tiedje J.M."/>
        </authorList>
    </citation>
    <scope>NUCLEOTIDE SEQUENCE [LARGE SCALE GENOMIC DNA]</scope>
    <source>
        <strain evidence="2 4">VKM Ac-1804</strain>
    </source>
</reference>
<feature type="transmembrane region" description="Helical" evidence="1">
    <location>
        <begin position="321"/>
        <end position="340"/>
    </location>
</feature>
<organism evidence="3 5">
    <name type="scientific">Agreia bicolorata</name>
    <dbReference type="NCBI Taxonomy" id="110935"/>
    <lineage>
        <taxon>Bacteria</taxon>
        <taxon>Bacillati</taxon>
        <taxon>Actinomycetota</taxon>
        <taxon>Actinomycetes</taxon>
        <taxon>Micrococcales</taxon>
        <taxon>Microbacteriaceae</taxon>
        <taxon>Agreia</taxon>
    </lineage>
</organism>
<gene>
    <name evidence="3" type="ORF">SAMN06295879_2757</name>
    <name evidence="2" type="ORF">TZ00_02170</name>
</gene>
<feature type="transmembrane region" description="Helical" evidence="1">
    <location>
        <begin position="50"/>
        <end position="70"/>
    </location>
</feature>
<dbReference type="Proteomes" id="UP000189735">
    <property type="component" value="Unassembled WGS sequence"/>
</dbReference>
<evidence type="ECO:0000313" key="2">
    <source>
        <dbReference type="EMBL" id="KJC65633.1"/>
    </source>
</evidence>
<feature type="transmembrane region" description="Helical" evidence="1">
    <location>
        <begin position="249"/>
        <end position="268"/>
    </location>
</feature>
<name>A0A1T4YC58_9MICO</name>
<proteinExistence type="predicted"/>
<keyword evidence="4" id="KW-1185">Reference proteome</keyword>